<evidence type="ECO:0000256" key="1">
    <source>
        <dbReference type="ARBA" id="ARBA00022801"/>
    </source>
</evidence>
<keyword evidence="4" id="KW-0614">Plasmid</keyword>
<dbReference type="Pfam" id="PF12697">
    <property type="entry name" value="Abhydrolase_6"/>
    <property type="match status" value="1"/>
</dbReference>
<sequence>MPSEHSSISITRAYVCVHGRLVHYRTCGQGPCVVLLHDSPRSSRLHLTTMQFLARRFTVVALDTPGYGLSDPLPARDPTIEDFAAFLGETLRQLGLARAPLYATHTSAKIALALADAGGAMAQLVLDGLSMPETPADDAFIARYMRPFAPDPGGAYLTAEWSRQRDMLRWFPWFDTRPERRIAMEAPDAAWMADYGIDLFSAGPHYSDAYAAAMRYDPAPALARVTVPTIVAARRDDVLHAYLARAGACGNPMVTTQSLPADTAQWREWLLNALADGARETALPAPQPAARHYADHRGGALHITRSGPPDDQPWLILSAPTTLQAHVWGRDLSRFCGVIVPDLPGFGESDPLPPGANLSDFAQALSEAIAKMGVKRVRVLGIGMAAPLAAALAAACPDRVAMVAIDGLPPIGRTWGPNLYPAIPFDALAGTHLHRIWHMLRDGETQWPWFDNSPAARRRLPPILAADALHAALTGVLKQPEHWGQAAHASVEGNLATLWDAVNAPLVAFRHADPAYADTPRLKQARLIARPDDTAAAAHILAHLDAAQPEAS</sequence>
<accession>A0ABY7U529</accession>
<dbReference type="InterPro" id="IPR051340">
    <property type="entry name" value="Haloalkane_dehalogenase"/>
</dbReference>
<dbReference type="Gene3D" id="3.40.50.1820">
    <property type="entry name" value="alpha/beta hydrolase"/>
    <property type="match status" value="2"/>
</dbReference>
<dbReference type="Pfam" id="PF00561">
    <property type="entry name" value="Abhydrolase_1"/>
    <property type="match status" value="1"/>
</dbReference>
<gene>
    <name evidence="4" type="ORF">PQ457_16775</name>
</gene>
<geneLocation type="plasmid" evidence="4 5">
    <name>unnamed1</name>
</geneLocation>
<dbReference type="InterPro" id="IPR000073">
    <property type="entry name" value="AB_hydrolase_1"/>
</dbReference>
<dbReference type="GO" id="GO:0016787">
    <property type="term" value="F:hydrolase activity"/>
    <property type="evidence" value="ECO:0007669"/>
    <property type="project" value="UniProtKB-KW"/>
</dbReference>
<dbReference type="PANTHER" id="PTHR42977:SF3">
    <property type="entry name" value="AB HYDROLASE-1 DOMAIN-CONTAINING PROTEIN"/>
    <property type="match status" value="1"/>
</dbReference>
<dbReference type="RefSeq" id="WP_273619991.1">
    <property type="nucleotide sequence ID" value="NZ_CP117418.1"/>
</dbReference>
<proteinExistence type="predicted"/>
<evidence type="ECO:0000259" key="3">
    <source>
        <dbReference type="Pfam" id="PF12697"/>
    </source>
</evidence>
<organism evidence="4 5">
    <name type="scientific">Novosphingobium humi</name>
    <dbReference type="NCBI Taxonomy" id="2282397"/>
    <lineage>
        <taxon>Bacteria</taxon>
        <taxon>Pseudomonadati</taxon>
        <taxon>Pseudomonadota</taxon>
        <taxon>Alphaproteobacteria</taxon>
        <taxon>Sphingomonadales</taxon>
        <taxon>Sphingomonadaceae</taxon>
        <taxon>Novosphingobium</taxon>
    </lineage>
</organism>
<dbReference type="InterPro" id="IPR029058">
    <property type="entry name" value="AB_hydrolase_fold"/>
</dbReference>
<evidence type="ECO:0000313" key="5">
    <source>
        <dbReference type="Proteomes" id="UP001218231"/>
    </source>
</evidence>
<feature type="domain" description="AB hydrolase-1" evidence="2">
    <location>
        <begin position="329"/>
        <end position="408"/>
    </location>
</feature>
<evidence type="ECO:0000313" key="4">
    <source>
        <dbReference type="EMBL" id="WCT79720.1"/>
    </source>
</evidence>
<protein>
    <submittedName>
        <fullName evidence="4">Alpha/beta fold hydrolase</fullName>
    </submittedName>
</protein>
<dbReference type="SUPFAM" id="SSF53474">
    <property type="entry name" value="alpha/beta-Hydrolases"/>
    <property type="match status" value="2"/>
</dbReference>
<name>A0ABY7U529_9SPHN</name>
<keyword evidence="1 4" id="KW-0378">Hydrolase</keyword>
<dbReference type="PANTHER" id="PTHR42977">
    <property type="entry name" value="HYDROLASE-RELATED"/>
    <property type="match status" value="1"/>
</dbReference>
<reference evidence="4 5" key="1">
    <citation type="submission" date="2023-02" db="EMBL/GenBank/DDBJ databases">
        <title>Genome sequence of Novosphingobium humi KACC 19094.</title>
        <authorList>
            <person name="Kim S."/>
            <person name="Heo J."/>
            <person name="Kwon S.-W."/>
        </authorList>
    </citation>
    <scope>NUCLEOTIDE SEQUENCE [LARGE SCALE GENOMIC DNA]</scope>
    <source>
        <strain evidence="4 5">KACC 19094</strain>
        <plasmid evidence="4 5">unnamed1</plasmid>
    </source>
</reference>
<dbReference type="EMBL" id="CP117418">
    <property type="protein sequence ID" value="WCT79720.1"/>
    <property type="molecule type" value="Genomic_DNA"/>
</dbReference>
<evidence type="ECO:0000259" key="2">
    <source>
        <dbReference type="Pfam" id="PF00561"/>
    </source>
</evidence>
<dbReference type="Proteomes" id="UP001218231">
    <property type="component" value="Plasmid unnamed1"/>
</dbReference>
<keyword evidence="5" id="KW-1185">Reference proteome</keyword>
<feature type="domain" description="AB hydrolase-1" evidence="3">
    <location>
        <begin position="33"/>
        <end position="248"/>
    </location>
</feature>